<keyword evidence="2" id="KW-1185">Reference proteome</keyword>
<evidence type="ECO:0000313" key="2">
    <source>
        <dbReference type="Proteomes" id="UP000294927"/>
    </source>
</evidence>
<comment type="caution">
    <text evidence="1">The sequence shown here is derived from an EMBL/GenBank/DDBJ whole genome shotgun (WGS) entry which is preliminary data.</text>
</comment>
<dbReference type="Proteomes" id="UP000294927">
    <property type="component" value="Unassembled WGS sequence"/>
</dbReference>
<sequence>MFAQYGVAVATTAPATAEALRALPDDVMAPAVDAMLKDSPEPAALGEQRLREILAEVTAAHLARTSTEETAR</sequence>
<proteinExistence type="predicted"/>
<dbReference type="EMBL" id="SOCP01000001">
    <property type="protein sequence ID" value="TDV57624.1"/>
    <property type="molecule type" value="Genomic_DNA"/>
</dbReference>
<dbReference type="RefSeq" id="WP_133900867.1">
    <property type="nucleotide sequence ID" value="NZ_SOCP01000001.1"/>
</dbReference>
<dbReference type="AlphaFoldDB" id="A0A4R7W4U4"/>
<accession>A0A4R7W4U4</accession>
<protein>
    <submittedName>
        <fullName evidence="1">Uncharacterized protein</fullName>
    </submittedName>
</protein>
<gene>
    <name evidence="1" type="ORF">CLV71_101497</name>
</gene>
<organism evidence="1 2">
    <name type="scientific">Actinophytocola oryzae</name>
    <dbReference type="NCBI Taxonomy" id="502181"/>
    <lineage>
        <taxon>Bacteria</taxon>
        <taxon>Bacillati</taxon>
        <taxon>Actinomycetota</taxon>
        <taxon>Actinomycetes</taxon>
        <taxon>Pseudonocardiales</taxon>
        <taxon>Pseudonocardiaceae</taxon>
    </lineage>
</organism>
<reference evidence="1 2" key="1">
    <citation type="submission" date="2019-03" db="EMBL/GenBank/DDBJ databases">
        <title>Genomic Encyclopedia of Archaeal and Bacterial Type Strains, Phase II (KMG-II): from individual species to whole genera.</title>
        <authorList>
            <person name="Goeker M."/>
        </authorList>
    </citation>
    <scope>NUCLEOTIDE SEQUENCE [LARGE SCALE GENOMIC DNA]</scope>
    <source>
        <strain evidence="1 2">DSM 45499</strain>
    </source>
</reference>
<name>A0A4R7W4U4_9PSEU</name>
<evidence type="ECO:0000313" key="1">
    <source>
        <dbReference type="EMBL" id="TDV57624.1"/>
    </source>
</evidence>